<evidence type="ECO:0000256" key="3">
    <source>
        <dbReference type="ARBA" id="ARBA00022857"/>
    </source>
</evidence>
<evidence type="ECO:0000256" key="1">
    <source>
        <dbReference type="ARBA" id="ARBA00008331"/>
    </source>
</evidence>
<dbReference type="Gene3D" id="3.40.50.720">
    <property type="entry name" value="NAD(P)-binding Rossmann-like Domain"/>
    <property type="match status" value="1"/>
</dbReference>
<evidence type="ECO:0000259" key="7">
    <source>
        <dbReference type="Pfam" id="PF01958"/>
    </source>
</evidence>
<keyword evidence="2 6" id="KW-0662">Pyridine nucleotide biosynthesis</keyword>
<keyword evidence="3 6" id="KW-0521">NADP</keyword>
<evidence type="ECO:0000313" key="10">
    <source>
        <dbReference type="Proteomes" id="UP001596972"/>
    </source>
</evidence>
<gene>
    <name evidence="6" type="primary">nadX</name>
    <name evidence="9" type="ORF">ACFQ11_09520</name>
</gene>
<keyword evidence="5 6" id="KW-0520">NAD</keyword>
<dbReference type="Pfam" id="PF03447">
    <property type="entry name" value="NAD_binding_3"/>
    <property type="match status" value="1"/>
</dbReference>
<name>A0ABW3ENV3_9ACTN</name>
<keyword evidence="4 6" id="KW-0560">Oxidoreductase</keyword>
<comment type="catalytic activity">
    <reaction evidence="6">
        <text>L-aspartate + NADP(+) + H2O = oxaloacetate + NH4(+) + NADPH + H(+)</text>
        <dbReference type="Rhea" id="RHEA:11784"/>
        <dbReference type="ChEBI" id="CHEBI:15377"/>
        <dbReference type="ChEBI" id="CHEBI:15378"/>
        <dbReference type="ChEBI" id="CHEBI:16452"/>
        <dbReference type="ChEBI" id="CHEBI:28938"/>
        <dbReference type="ChEBI" id="CHEBI:29991"/>
        <dbReference type="ChEBI" id="CHEBI:57783"/>
        <dbReference type="ChEBI" id="CHEBI:58349"/>
        <dbReference type="EC" id="1.4.1.21"/>
    </reaction>
</comment>
<evidence type="ECO:0000256" key="6">
    <source>
        <dbReference type="HAMAP-Rule" id="MF_01265"/>
    </source>
</evidence>
<evidence type="ECO:0000256" key="2">
    <source>
        <dbReference type="ARBA" id="ARBA00022642"/>
    </source>
</evidence>
<dbReference type="SUPFAM" id="SSF55347">
    <property type="entry name" value="Glyceraldehyde-3-phosphate dehydrogenase-like, C-terminal domain"/>
    <property type="match status" value="1"/>
</dbReference>
<comment type="catalytic activity">
    <reaction evidence="6">
        <text>L-aspartate + NAD(+) + H2O = oxaloacetate + NH4(+) + NADH + H(+)</text>
        <dbReference type="Rhea" id="RHEA:11788"/>
        <dbReference type="ChEBI" id="CHEBI:15377"/>
        <dbReference type="ChEBI" id="CHEBI:15378"/>
        <dbReference type="ChEBI" id="CHEBI:16452"/>
        <dbReference type="ChEBI" id="CHEBI:28938"/>
        <dbReference type="ChEBI" id="CHEBI:29991"/>
        <dbReference type="ChEBI" id="CHEBI:57540"/>
        <dbReference type="ChEBI" id="CHEBI:57945"/>
        <dbReference type="EC" id="1.4.1.21"/>
    </reaction>
</comment>
<comment type="similarity">
    <text evidence="1 6">Belongs to the L-aspartate dehydrogenase family.</text>
</comment>
<dbReference type="EMBL" id="JBHTJA010000012">
    <property type="protein sequence ID" value="MFD0900628.1"/>
    <property type="molecule type" value="Genomic_DNA"/>
</dbReference>
<keyword evidence="10" id="KW-1185">Reference proteome</keyword>
<reference evidence="10" key="1">
    <citation type="journal article" date="2019" name="Int. J. Syst. Evol. Microbiol.">
        <title>The Global Catalogue of Microorganisms (GCM) 10K type strain sequencing project: providing services to taxonomists for standard genome sequencing and annotation.</title>
        <authorList>
            <consortium name="The Broad Institute Genomics Platform"/>
            <consortium name="The Broad Institute Genome Sequencing Center for Infectious Disease"/>
            <person name="Wu L."/>
            <person name="Ma J."/>
        </authorList>
    </citation>
    <scope>NUCLEOTIDE SEQUENCE [LARGE SCALE GENOMIC DNA]</scope>
    <source>
        <strain evidence="10">JCM 31202</strain>
    </source>
</reference>
<organism evidence="9 10">
    <name type="scientific">Actinomadura sediminis</name>
    <dbReference type="NCBI Taxonomy" id="1038904"/>
    <lineage>
        <taxon>Bacteria</taxon>
        <taxon>Bacillati</taxon>
        <taxon>Actinomycetota</taxon>
        <taxon>Actinomycetes</taxon>
        <taxon>Streptosporangiales</taxon>
        <taxon>Thermomonosporaceae</taxon>
        <taxon>Actinomadura</taxon>
    </lineage>
</organism>
<dbReference type="InterPro" id="IPR005106">
    <property type="entry name" value="Asp/hSer_DH_NAD-bd"/>
</dbReference>
<feature type="binding site" evidence="6">
    <location>
        <position position="181"/>
    </location>
    <ligand>
        <name>NAD(+)</name>
        <dbReference type="ChEBI" id="CHEBI:57540"/>
    </ligand>
</feature>
<dbReference type="InterPro" id="IPR036291">
    <property type="entry name" value="NAD(P)-bd_dom_sf"/>
</dbReference>
<dbReference type="InterPro" id="IPR002811">
    <property type="entry name" value="Asp_DH"/>
</dbReference>
<comment type="caution">
    <text evidence="9">The sequence shown here is derived from an EMBL/GenBank/DDBJ whole genome shotgun (WGS) entry which is preliminary data.</text>
</comment>
<feature type="binding site" evidence="6">
    <location>
        <position position="112"/>
    </location>
    <ligand>
        <name>NAD(+)</name>
        <dbReference type="ChEBI" id="CHEBI:57540"/>
    </ligand>
</feature>
<evidence type="ECO:0000313" key="9">
    <source>
        <dbReference type="EMBL" id="MFD0900628.1"/>
    </source>
</evidence>
<proteinExistence type="inferred from homology"/>
<dbReference type="PANTHER" id="PTHR31873:SF6">
    <property type="entry name" value="ASPARTATE DEHYDROGENASE DOMAIN-CONTAINING PROTEIN"/>
    <property type="match status" value="1"/>
</dbReference>
<dbReference type="Proteomes" id="UP001596972">
    <property type="component" value="Unassembled WGS sequence"/>
</dbReference>
<dbReference type="RefSeq" id="WP_378297627.1">
    <property type="nucleotide sequence ID" value="NZ_JBHTJA010000012.1"/>
</dbReference>
<comment type="pathway">
    <text evidence="6">Cofactor biosynthesis; NAD(+) biosynthesis; iminoaspartate from L-aspartate (dehydrogenase route): step 1/1.</text>
</comment>
<comment type="function">
    <text evidence="6">Specifically catalyzes the NAD or NADP-dependent dehydrogenation of L-aspartate to iminoaspartate.</text>
</comment>
<dbReference type="PANTHER" id="PTHR31873">
    <property type="entry name" value="L-ASPARTATE DEHYDROGENASE-RELATED"/>
    <property type="match status" value="1"/>
</dbReference>
<comment type="miscellaneous">
    <text evidence="6">The iminoaspartate product is unstable in aqueous solution and can decompose to oxaloacetate and ammonia.</text>
</comment>
<dbReference type="Gene3D" id="3.30.360.10">
    <property type="entry name" value="Dihydrodipicolinate Reductase, domain 2"/>
    <property type="match status" value="1"/>
</dbReference>
<dbReference type="SUPFAM" id="SSF51735">
    <property type="entry name" value="NAD(P)-binding Rossmann-fold domains"/>
    <property type="match status" value="1"/>
</dbReference>
<sequence length="260" mass="26344">MTLSVAVIGCGAIGGTVARALHDGDVPDARLAGVVDPAGARGLPELSFDAALRAADLVVEAAGQRALAELGPRVVASGTDLLVVSIGALTDDALLHALNGAGTGRVHLACGAIGGLDMLRAAARMGPLDAVRIVTTKKPPGLVQPWMDDAEAARVRSAPGPLEVRRGPAREIAAAFPKSTNVAAAVALAAGDWDVVEAVVVADPGADLTSHVITASGPAGEYRFEIRNRPSPRNPTTSQVVPYAVLKAVGDLAARTGVFR</sequence>
<dbReference type="EC" id="1.4.1.21" evidence="6"/>
<feature type="active site" evidence="6">
    <location>
        <position position="211"/>
    </location>
</feature>
<feature type="domain" description="Aspartate/homoserine dehydrogenase NAD-binding" evidence="8">
    <location>
        <begin position="9"/>
        <end position="99"/>
    </location>
</feature>
<protein>
    <recommendedName>
        <fullName evidence="6">L-aspartate dehydrogenase</fullName>
        <ecNumber evidence="6">1.4.1.21</ecNumber>
    </recommendedName>
</protein>
<dbReference type="InterPro" id="IPR020626">
    <property type="entry name" value="Asp_DH_prok"/>
</dbReference>
<evidence type="ECO:0000256" key="4">
    <source>
        <dbReference type="ARBA" id="ARBA00023002"/>
    </source>
</evidence>
<accession>A0ABW3ENV3</accession>
<dbReference type="HAMAP" id="MF_01265">
    <property type="entry name" value="NadX"/>
    <property type="match status" value="1"/>
</dbReference>
<evidence type="ECO:0000259" key="8">
    <source>
        <dbReference type="Pfam" id="PF03447"/>
    </source>
</evidence>
<feature type="domain" description="Aspartate dehydrogenase" evidence="7">
    <location>
        <begin position="166"/>
        <end position="245"/>
    </location>
</feature>
<dbReference type="PIRSF" id="PIRSF005227">
    <property type="entry name" value="Asp_dh_NAD_syn"/>
    <property type="match status" value="1"/>
</dbReference>
<evidence type="ECO:0000256" key="5">
    <source>
        <dbReference type="ARBA" id="ARBA00023027"/>
    </source>
</evidence>
<dbReference type="Pfam" id="PF01958">
    <property type="entry name" value="Asp_DH_C"/>
    <property type="match status" value="1"/>
</dbReference>
<dbReference type="InterPro" id="IPR011182">
    <property type="entry name" value="L-Asp_DH"/>
</dbReference>